<keyword evidence="1" id="KW-0175">Coiled coil</keyword>
<evidence type="ECO:0008006" key="5">
    <source>
        <dbReference type="Google" id="ProtNLM"/>
    </source>
</evidence>
<gene>
    <name evidence="3" type="ORF">KT71_07234</name>
</gene>
<reference evidence="3 4" key="1">
    <citation type="journal article" date="2007" name="Proc. Natl. Acad. Sci. U.S.A.">
        <title>Characterization of a marine gammaproteobacterium capable of aerobic anoxygenic photosynthesis.</title>
        <authorList>
            <person name="Fuchs B.M."/>
            <person name="Spring S."/>
            <person name="Teeling H."/>
            <person name="Quast C."/>
            <person name="Wulf J."/>
            <person name="Schattenhofer M."/>
            <person name="Yan S."/>
            <person name="Ferriera S."/>
            <person name="Johnson J."/>
            <person name="Glockner F.O."/>
            <person name="Amann R."/>
        </authorList>
    </citation>
    <scope>NUCLEOTIDE SEQUENCE [LARGE SCALE GENOMIC DNA]</scope>
    <source>
        <strain evidence="3">KT71</strain>
    </source>
</reference>
<feature type="coiled-coil region" evidence="1">
    <location>
        <begin position="122"/>
        <end position="149"/>
    </location>
</feature>
<protein>
    <recommendedName>
        <fullName evidence="5">Poly(Hydroxyalkanoate) granule-associated protein</fullName>
    </recommendedName>
</protein>
<evidence type="ECO:0000256" key="2">
    <source>
        <dbReference type="SAM" id="MobiDB-lite"/>
    </source>
</evidence>
<proteinExistence type="predicted"/>
<dbReference type="RefSeq" id="WP_008293871.1">
    <property type="nucleotide sequence ID" value="NZ_CM002299.1"/>
</dbReference>
<evidence type="ECO:0000256" key="1">
    <source>
        <dbReference type="SAM" id="Coils"/>
    </source>
</evidence>
<evidence type="ECO:0000313" key="4">
    <source>
        <dbReference type="Proteomes" id="UP000019205"/>
    </source>
</evidence>
<dbReference type="eggNOG" id="ENOG5033PMH">
    <property type="taxonomic scope" value="Bacteria"/>
</dbReference>
<feature type="compositionally biased region" description="Low complexity" evidence="2">
    <location>
        <begin position="32"/>
        <end position="47"/>
    </location>
</feature>
<sequence length="156" mass="17114">MAEAKKAAPKRKTTAKSKTTARTTAKRKPVARKAATARKTAVKKTASLQNRVSEASRNAFLASLGFYGMAFDQFQGQIKTVESELNARRKKADKLYADMVKRGQKVEKQAKTAIDDIDLPKLDVAALDRAKLEAQLEKARARFAELKDSVGFKAAA</sequence>
<comment type="caution">
    <text evidence="3">The sequence shown here is derived from an EMBL/GenBank/DDBJ whole genome shotgun (WGS) entry which is preliminary data.</text>
</comment>
<dbReference type="STRING" id="314285.KT71_07234"/>
<evidence type="ECO:0000313" key="3">
    <source>
        <dbReference type="EMBL" id="EAQ97153.1"/>
    </source>
</evidence>
<reference evidence="3 4" key="2">
    <citation type="journal article" date="2009" name="PLoS ONE">
        <title>The photosynthetic apparatus and its regulation in the aerobic gammaproteobacterium Congregibacter litoralis gen. nov., sp. nov.</title>
        <authorList>
            <person name="Spring S."/>
            <person name="Lunsdorf H."/>
            <person name="Fuchs B.M."/>
            <person name="Tindall B.J."/>
        </authorList>
    </citation>
    <scope>NUCLEOTIDE SEQUENCE [LARGE SCALE GENOMIC DNA]</scope>
    <source>
        <strain evidence="3">KT71</strain>
    </source>
</reference>
<dbReference type="EMBL" id="AAOA02000004">
    <property type="protein sequence ID" value="EAQ97153.1"/>
    <property type="molecule type" value="Genomic_DNA"/>
</dbReference>
<dbReference type="AlphaFoldDB" id="A4A9I6"/>
<dbReference type="Proteomes" id="UP000019205">
    <property type="component" value="Chromosome"/>
</dbReference>
<accession>A4A9I6</accession>
<keyword evidence="4" id="KW-1185">Reference proteome</keyword>
<name>A4A9I6_9GAMM</name>
<dbReference type="OrthoDB" id="5737394at2"/>
<organism evidence="3 4">
    <name type="scientific">Congregibacter litoralis KT71</name>
    <dbReference type="NCBI Taxonomy" id="314285"/>
    <lineage>
        <taxon>Bacteria</taxon>
        <taxon>Pseudomonadati</taxon>
        <taxon>Pseudomonadota</taxon>
        <taxon>Gammaproteobacteria</taxon>
        <taxon>Cellvibrionales</taxon>
        <taxon>Halieaceae</taxon>
        <taxon>Congregibacter</taxon>
    </lineage>
</organism>
<feature type="region of interest" description="Disordered" evidence="2">
    <location>
        <begin position="1"/>
        <end position="49"/>
    </location>
</feature>
<dbReference type="HOGENOM" id="CLU_1568587_0_0_6"/>